<feature type="region of interest" description="Disordered" evidence="1">
    <location>
        <begin position="1890"/>
        <end position="1986"/>
    </location>
</feature>
<dbReference type="PANTHER" id="PTHR22834:SF20">
    <property type="entry name" value="SH3 DOMAIN-CONTAINING PROTEIN"/>
    <property type="match status" value="1"/>
</dbReference>
<feature type="region of interest" description="Disordered" evidence="1">
    <location>
        <begin position="763"/>
        <end position="788"/>
    </location>
</feature>
<organism evidence="3 4">
    <name type="scientific">Cylindrodendrum hubeiense</name>
    <dbReference type="NCBI Taxonomy" id="595255"/>
    <lineage>
        <taxon>Eukaryota</taxon>
        <taxon>Fungi</taxon>
        <taxon>Dikarya</taxon>
        <taxon>Ascomycota</taxon>
        <taxon>Pezizomycotina</taxon>
        <taxon>Sordariomycetes</taxon>
        <taxon>Hypocreomycetidae</taxon>
        <taxon>Hypocreales</taxon>
        <taxon>Nectriaceae</taxon>
        <taxon>Cylindrodendrum</taxon>
    </lineage>
</organism>
<protein>
    <recommendedName>
        <fullName evidence="2">DH domain-containing protein</fullName>
    </recommendedName>
</protein>
<feature type="compositionally biased region" description="Polar residues" evidence="1">
    <location>
        <begin position="326"/>
        <end position="336"/>
    </location>
</feature>
<feature type="region of interest" description="Disordered" evidence="1">
    <location>
        <begin position="1053"/>
        <end position="1077"/>
    </location>
</feature>
<dbReference type="GO" id="GO:0032955">
    <property type="term" value="P:regulation of division septum assembly"/>
    <property type="evidence" value="ECO:0007669"/>
    <property type="project" value="TreeGrafter"/>
</dbReference>
<feature type="compositionally biased region" description="Polar residues" evidence="1">
    <location>
        <begin position="194"/>
        <end position="206"/>
    </location>
</feature>
<name>A0A9P5GUV3_9HYPO</name>
<dbReference type="GO" id="GO:0031991">
    <property type="term" value="P:regulation of actomyosin contractile ring contraction"/>
    <property type="evidence" value="ECO:0007669"/>
    <property type="project" value="TreeGrafter"/>
</dbReference>
<feature type="compositionally biased region" description="Polar residues" evidence="1">
    <location>
        <begin position="511"/>
        <end position="525"/>
    </location>
</feature>
<dbReference type="PANTHER" id="PTHR22834">
    <property type="entry name" value="NUCLEAR FUSION PROTEIN FUS2"/>
    <property type="match status" value="1"/>
</dbReference>
<gene>
    <name evidence="3" type="ORF">G7Z17_g12013</name>
</gene>
<dbReference type="Gene3D" id="1.20.1270.60">
    <property type="entry name" value="Arfaptin homology (AH) domain/BAR domain"/>
    <property type="match status" value="1"/>
</dbReference>
<feature type="domain" description="DH" evidence="2">
    <location>
        <begin position="1316"/>
        <end position="1533"/>
    </location>
</feature>
<feature type="region of interest" description="Disordered" evidence="1">
    <location>
        <begin position="823"/>
        <end position="878"/>
    </location>
</feature>
<reference evidence="3" key="1">
    <citation type="submission" date="2020-03" db="EMBL/GenBank/DDBJ databases">
        <title>Draft Genome Sequence of Cylindrodendrum hubeiense.</title>
        <authorList>
            <person name="Buettner E."/>
            <person name="Kellner H."/>
        </authorList>
    </citation>
    <scope>NUCLEOTIDE SEQUENCE</scope>
    <source>
        <strain evidence="3">IHI 201604</strain>
    </source>
</reference>
<feature type="region of interest" description="Disordered" evidence="1">
    <location>
        <begin position="372"/>
        <end position="604"/>
    </location>
</feature>
<feature type="compositionally biased region" description="Polar residues" evidence="1">
    <location>
        <begin position="385"/>
        <end position="398"/>
    </location>
</feature>
<feature type="region of interest" description="Disordered" evidence="1">
    <location>
        <begin position="916"/>
        <end position="948"/>
    </location>
</feature>
<evidence type="ECO:0000259" key="2">
    <source>
        <dbReference type="PROSITE" id="PS50010"/>
    </source>
</evidence>
<dbReference type="Pfam" id="PF00621">
    <property type="entry name" value="RhoGEF"/>
    <property type="match status" value="1"/>
</dbReference>
<feature type="compositionally biased region" description="Low complexity" evidence="1">
    <location>
        <begin position="166"/>
        <end position="180"/>
    </location>
</feature>
<feature type="region of interest" description="Disordered" evidence="1">
    <location>
        <begin position="166"/>
        <end position="354"/>
    </location>
</feature>
<dbReference type="Gene3D" id="1.20.900.10">
    <property type="entry name" value="Dbl homology (DH) domain"/>
    <property type="match status" value="1"/>
</dbReference>
<feature type="compositionally biased region" description="Low complexity" evidence="1">
    <location>
        <begin position="551"/>
        <end position="567"/>
    </location>
</feature>
<feature type="region of interest" description="Disordered" evidence="1">
    <location>
        <begin position="1114"/>
        <end position="1188"/>
    </location>
</feature>
<evidence type="ECO:0000313" key="3">
    <source>
        <dbReference type="EMBL" id="KAF7541205.1"/>
    </source>
</evidence>
<feature type="compositionally biased region" description="Polar residues" evidence="1">
    <location>
        <begin position="456"/>
        <end position="467"/>
    </location>
</feature>
<evidence type="ECO:0000256" key="1">
    <source>
        <dbReference type="SAM" id="MobiDB-lite"/>
    </source>
</evidence>
<dbReference type="PROSITE" id="PS50010">
    <property type="entry name" value="DH_2"/>
    <property type="match status" value="1"/>
</dbReference>
<dbReference type="SUPFAM" id="SSF103657">
    <property type="entry name" value="BAR/IMD domain-like"/>
    <property type="match status" value="1"/>
</dbReference>
<dbReference type="InterPro" id="IPR027267">
    <property type="entry name" value="AH/BAR_dom_sf"/>
</dbReference>
<feature type="compositionally biased region" description="Polar residues" evidence="1">
    <location>
        <begin position="855"/>
        <end position="865"/>
    </location>
</feature>
<feature type="region of interest" description="Disordered" evidence="1">
    <location>
        <begin position="1808"/>
        <end position="1856"/>
    </location>
</feature>
<feature type="compositionally biased region" description="Low complexity" evidence="1">
    <location>
        <begin position="475"/>
        <end position="491"/>
    </location>
</feature>
<sequence length="2063" mass="227547">MDNGMDMDLQAGLPAGLQADLHADFQAADSGPARGAHVEPHHNLQHHSQRHRLPHPHPRPEYHHPDHDHIYDHDRAYESHPHDRAHDLALRHHHGHLPRPDQHQLNLSIAEHLDIDDPGAHLPASYAAANLDSVSSNAHHAFTPVNPDDFYKSYRALHLNSNPDTLPMAAASSARPSLRSNGDGTTPKHPVVSPNRTAIRSTSNPVDSRPTAVGFKPGGAHPSVMDLKKRFDQNGASASSIPRAPVSLGAAARSRRDAAASTQPRNGATSYSTLRGRPGTSNTTSSSSSSPRSQRSKFVAEDQVSNNSQSFASRIGKPRNAVSGKPNASKSMTNLAPKSPPQPSPSSPTSSRSQGLLFGEVIPEQHDALTAGYGIEGSRPRRTSESSLSNTWTHQRSLSDPDVEPSSPTSWYRSLNGDGVEGQTQQEPAHKGHARSRSDVPKSHSGPPVTRKQGTRKPTASSGSSKLPLSVRKLSSPTPSQSSTRSNSPSTVKRPHANGRASRAGAHTTRAKTPTSRAKTPTQTPGGRKPAPRALVTPTNNTRLQANIIAPLPKLSPPLRSSRPRQPVSVASTASSRMKTIERARSPNPLSRPPSRIAESTTRRRKISVGPIDFEKRREDIRLAYSKSIRESQALEARQKAADRRRKDMEAAAKAKVSAAAVAIAATSSTASTPEPVGVDSPDIPPVPAIPDHVADLGIQHDHINNEADKVIEPAVDNTEEPPSPTMEDSSMLASDIAAALPPAALMIFTDPRPVPRALPTTQSVDSPTLGVPGSFPPISPPATTEERPRTAISIASETTEFDNEAQTTAPMQALSPLEVPITIIKPPSPQPSSPPRTRLEYQYPFQDEPDSPDLPQTSQDTVQESHVPALPSPEGRQLVIPGAFMDDLDVDHETQHEFQHEFQQREIRHEVENETRHEVQDHVHHENRPHEELHHEELQHEELQHEELQHEQLHHEGLHQELHHEAQHEALSPFEATITILPPPDDVRQDDRSEDVIPFPRMETNYESDCQSVSDHPEAGGLHIHHYDDDAMTDACTEETDDHNRTEECRSESHFDDQISSHRASTCESSDTGAMDDLDYPTYDQHPDSAMNLMVPSISGVDRTSQQSAWTDFPIESPEVSDAGRSPALPDFDEDDPSSHGHVTIFETRSIHRESRPTSRLQEAYPPGLSDPRPSMDSARSSYLGHHLPELDTGSGFSIPYLSQRASKSFSSSHVPTPNHGPPPVPTPVSGSACNSQRTSGVFYEPSQNGSTFVGSERGSEDYMHMMATPQSMETASLATQDQYFAGAAAAESDPKLDAQAKNGPTGKERHRLMQRRNVIKELVDTEAVFVRDMNIVEEIYKGTAEACPKLDDKIVKLIFRNTDEIIEFHTYFLAQIKEAVSTVYAPQGRRSVLSREGSMMTEPGQVNGSDIDDTKDRCTSIGPVFKKNMEKMKLAHEGFLRNSDHAAKSLIQIQQDPTVKVWLNECNEVAKDLTAAWDLDSLLIKPMQRITKYPNLIITLLQHTPNDHPDRQILLEAKDILETAIIEINKTKKNFELVGQIVGRKRKESDVKAGFARAFGKRVDKLQASGNRPAEDAEYAKLNEKFGDDYLRLQVVLRDVEFYTRQVSAYVHEFLQYQSSIELVMRFQPGSYPELEAKWVQFNISIRDLEKVALEDHLSQVRKHVIEPFELVIKAYGNPSLAMKKRQKRRVDYERYEQLKRGGKNPDAKLNELVEQYDALNDTLKKELPKLSALTEKIGNICLGNFVNIQVNWYAIWKEKMKVVLGDCPDIPDLKEIVTTFQRDHPYAQEQFANIGILNPAYRGRMSQSTTRSMDEASSLKVRSRPSESDSRGRGLSINGDQAPIIPAPDFKRHSGSFAMSPASAGAGTIPSPHHYYSRDFYAGIGGQQPGAVSPLSPDVPGSTRSMAASTRPSTGRSFDSGVIPRQSTESAPQPHIRDSNTTYSSNTPAQESRRFSGIFHSALPLPDGPEESQRSSRASSRERAPAADGYNVLWLAASLFEFNIVATKHEAGYPYLTYQAGEIFDVIAEKGELWLAKNQDDPIDQVGWIWSKHFAKLADA</sequence>
<dbReference type="GO" id="GO:0005085">
    <property type="term" value="F:guanyl-nucleotide exchange factor activity"/>
    <property type="evidence" value="ECO:0007669"/>
    <property type="project" value="InterPro"/>
</dbReference>
<keyword evidence="4" id="KW-1185">Reference proteome</keyword>
<dbReference type="InterPro" id="IPR051492">
    <property type="entry name" value="Dynamin-Rho_GEF"/>
</dbReference>
<dbReference type="CDD" id="cd07589">
    <property type="entry name" value="BAR_DNMBP"/>
    <property type="match status" value="1"/>
</dbReference>
<dbReference type="CDD" id="cd00160">
    <property type="entry name" value="RhoGEF"/>
    <property type="match status" value="1"/>
</dbReference>
<dbReference type="InterPro" id="IPR000219">
    <property type="entry name" value="DH_dom"/>
</dbReference>
<dbReference type="SUPFAM" id="SSF48065">
    <property type="entry name" value="DBL homology domain (DH-domain)"/>
    <property type="match status" value="1"/>
</dbReference>
<feature type="compositionally biased region" description="Polar residues" evidence="1">
    <location>
        <begin position="1062"/>
        <end position="1073"/>
    </location>
</feature>
<feature type="compositionally biased region" description="Polar residues" evidence="1">
    <location>
        <begin position="262"/>
        <end position="273"/>
    </location>
</feature>
<dbReference type="InterPro" id="IPR035899">
    <property type="entry name" value="DBL_dom_sf"/>
</dbReference>
<feature type="compositionally biased region" description="Polar residues" evidence="1">
    <location>
        <begin position="303"/>
        <end position="312"/>
    </location>
</feature>
<evidence type="ECO:0000313" key="4">
    <source>
        <dbReference type="Proteomes" id="UP000722485"/>
    </source>
</evidence>
<dbReference type="GO" id="GO:0005737">
    <property type="term" value="C:cytoplasm"/>
    <property type="evidence" value="ECO:0007669"/>
    <property type="project" value="TreeGrafter"/>
</dbReference>
<feature type="compositionally biased region" description="Polar residues" evidence="1">
    <location>
        <begin position="569"/>
        <end position="578"/>
    </location>
</feature>
<feature type="compositionally biased region" description="Polar residues" evidence="1">
    <location>
        <begin position="1942"/>
        <end position="1953"/>
    </location>
</feature>
<feature type="compositionally biased region" description="Basic and acidic residues" evidence="1">
    <location>
        <begin position="1974"/>
        <end position="1986"/>
    </location>
</feature>
<dbReference type="OrthoDB" id="10256089at2759"/>
<feature type="compositionally biased region" description="Basic residues" evidence="1">
    <location>
        <begin position="43"/>
        <end position="57"/>
    </location>
</feature>
<feature type="compositionally biased region" description="Polar residues" evidence="1">
    <location>
        <begin position="1234"/>
        <end position="1255"/>
    </location>
</feature>
<feature type="region of interest" description="Disordered" evidence="1">
    <location>
        <begin position="1290"/>
        <end position="1310"/>
    </location>
</feature>
<dbReference type="Proteomes" id="UP000722485">
    <property type="component" value="Unassembled WGS sequence"/>
</dbReference>
<feature type="region of interest" description="Disordered" evidence="1">
    <location>
        <begin position="30"/>
        <end position="62"/>
    </location>
</feature>
<accession>A0A9P5GUV3</accession>
<feature type="compositionally biased region" description="Polar residues" evidence="1">
    <location>
        <begin position="1905"/>
        <end position="1920"/>
    </location>
</feature>
<comment type="caution">
    <text evidence="3">The sequence shown here is derived from an EMBL/GenBank/DDBJ whole genome shotgun (WGS) entry which is preliminary data.</text>
</comment>
<dbReference type="SMART" id="SM00325">
    <property type="entry name" value="RhoGEF"/>
    <property type="match status" value="1"/>
</dbReference>
<proteinExistence type="predicted"/>
<feature type="region of interest" description="Disordered" evidence="1">
    <location>
        <begin position="1209"/>
        <end position="1258"/>
    </location>
</feature>
<dbReference type="EMBL" id="JAANBB010000501">
    <property type="protein sequence ID" value="KAF7541205.1"/>
    <property type="molecule type" value="Genomic_DNA"/>
</dbReference>
<feature type="compositionally biased region" description="Low complexity" evidence="1">
    <location>
        <begin position="275"/>
        <end position="293"/>
    </location>
</feature>
<feature type="compositionally biased region" description="Low complexity" evidence="1">
    <location>
        <begin position="586"/>
        <end position="596"/>
    </location>
</feature>